<dbReference type="InterPro" id="IPR036764">
    <property type="entry name" value="Peptidase_Prp_sf"/>
</dbReference>
<dbReference type="Pfam" id="PF04327">
    <property type="entry name" value="Peptidase_Prp"/>
    <property type="match status" value="1"/>
</dbReference>
<protein>
    <recommendedName>
        <fullName evidence="6">Ribosomal processing cysteine protease Prp</fullName>
    </recommendedName>
</protein>
<dbReference type="PANTHER" id="PTHR39178:SF1">
    <property type="entry name" value="RIBOSOMAL-PROCESSING CYSTEINE PROTEASE PRP"/>
    <property type="match status" value="1"/>
</dbReference>
<proteinExistence type="inferred from homology"/>
<keyword evidence="2 7" id="KW-0645">Protease</keyword>
<dbReference type="CDD" id="cd16332">
    <property type="entry name" value="Prp-like"/>
    <property type="match status" value="1"/>
</dbReference>
<dbReference type="PANTHER" id="PTHR39178">
    <property type="entry name" value="HYPOTHETICAL RIBOSOME-ASSOCIATED PROTEIN"/>
    <property type="match status" value="1"/>
</dbReference>
<evidence type="ECO:0000313" key="8">
    <source>
        <dbReference type="Proteomes" id="UP000515679"/>
    </source>
</evidence>
<dbReference type="Gene3D" id="3.30.70.1490">
    <property type="entry name" value="Cysteine protease Prp"/>
    <property type="match status" value="1"/>
</dbReference>
<evidence type="ECO:0000256" key="4">
    <source>
        <dbReference type="ARBA" id="ARBA00022807"/>
    </source>
</evidence>
<dbReference type="GO" id="GO:0006508">
    <property type="term" value="P:proteolysis"/>
    <property type="evidence" value="ECO:0007669"/>
    <property type="project" value="UniProtKB-KW"/>
</dbReference>
<dbReference type="Proteomes" id="UP000515679">
    <property type="component" value="Chromosome"/>
</dbReference>
<keyword evidence="8" id="KW-1185">Reference proteome</keyword>
<keyword evidence="1" id="KW-0690">Ribosome biogenesis</keyword>
<keyword evidence="4" id="KW-0788">Thiol protease</keyword>
<dbReference type="RefSeq" id="WP_182300057.1">
    <property type="nucleotide sequence ID" value="NZ_CP041969.1"/>
</dbReference>
<evidence type="ECO:0000313" key="7">
    <source>
        <dbReference type="EMBL" id="QMV43816.1"/>
    </source>
</evidence>
<dbReference type="EMBL" id="CP041969">
    <property type="protein sequence ID" value="QMV43816.1"/>
    <property type="molecule type" value="Genomic_DNA"/>
</dbReference>
<dbReference type="AlphaFoldDB" id="A0A7G5C3N2"/>
<gene>
    <name evidence="7" type="ORF">FPL14_23580</name>
</gene>
<dbReference type="InterPro" id="IPR007422">
    <property type="entry name" value="Peptidase_Prp"/>
</dbReference>
<keyword evidence="3" id="KW-0378">Hydrolase</keyword>
<evidence type="ECO:0000256" key="3">
    <source>
        <dbReference type="ARBA" id="ARBA00022801"/>
    </source>
</evidence>
<reference evidence="7 8" key="1">
    <citation type="submission" date="2019-07" db="EMBL/GenBank/DDBJ databases">
        <authorList>
            <person name="Kim J.K."/>
            <person name="Cheong H.-M."/>
            <person name="Choi Y."/>
            <person name="Hwang K.J."/>
            <person name="Lee S."/>
            <person name="Choi C."/>
        </authorList>
    </citation>
    <scope>NUCLEOTIDE SEQUENCE [LARGE SCALE GENOMIC DNA]</scope>
    <source>
        <strain evidence="7 8">KS 22</strain>
    </source>
</reference>
<comment type="similarity">
    <text evidence="5">Belongs to the Prp family.</text>
</comment>
<dbReference type="SUPFAM" id="SSF118010">
    <property type="entry name" value="TM1457-like"/>
    <property type="match status" value="1"/>
</dbReference>
<sequence>MITITIVRNVEKAIIRFTVTGHAFYDDPGKDIVCAGVSAVTIGAVNAIEKLTGLQPRAVSESGLLKAETPHSHDPLRNDQVQLLLEGMVAALESIVESYGKYVKIKETFAEKGG</sequence>
<evidence type="ECO:0000256" key="2">
    <source>
        <dbReference type="ARBA" id="ARBA00022670"/>
    </source>
</evidence>
<dbReference type="GO" id="GO:0008234">
    <property type="term" value="F:cysteine-type peptidase activity"/>
    <property type="evidence" value="ECO:0007669"/>
    <property type="project" value="UniProtKB-KW"/>
</dbReference>
<accession>A0A7G5C3N2</accession>
<organism evidence="7 8">
    <name type="scientific">Cohnella cholangitidis</name>
    <dbReference type="NCBI Taxonomy" id="2598458"/>
    <lineage>
        <taxon>Bacteria</taxon>
        <taxon>Bacillati</taxon>
        <taxon>Bacillota</taxon>
        <taxon>Bacilli</taxon>
        <taxon>Bacillales</taxon>
        <taxon>Paenibacillaceae</taxon>
        <taxon>Cohnella</taxon>
    </lineage>
</organism>
<evidence type="ECO:0000256" key="6">
    <source>
        <dbReference type="ARBA" id="ARBA00044538"/>
    </source>
</evidence>
<evidence type="ECO:0000256" key="1">
    <source>
        <dbReference type="ARBA" id="ARBA00022517"/>
    </source>
</evidence>
<name>A0A7G5C3N2_9BACL</name>
<dbReference type="KEGG" id="cchl:FPL14_23580"/>
<dbReference type="GO" id="GO:0042254">
    <property type="term" value="P:ribosome biogenesis"/>
    <property type="evidence" value="ECO:0007669"/>
    <property type="project" value="UniProtKB-KW"/>
</dbReference>
<evidence type="ECO:0000256" key="5">
    <source>
        <dbReference type="ARBA" id="ARBA00044503"/>
    </source>
</evidence>